<feature type="chain" id="PRO_5042135109" evidence="2">
    <location>
        <begin position="22"/>
        <end position="178"/>
    </location>
</feature>
<evidence type="ECO:0000313" key="3">
    <source>
        <dbReference type="EMBL" id="KAI1700967.1"/>
    </source>
</evidence>
<comment type="caution">
    <text evidence="3">The sequence shown here is derived from an EMBL/GenBank/DDBJ whole genome shotgun (WGS) entry which is preliminary data.</text>
</comment>
<protein>
    <submittedName>
        <fullName evidence="3">Uncharacterized protein</fullName>
    </submittedName>
</protein>
<accession>A0AAD4MT89</accession>
<dbReference type="Proteomes" id="UP001201812">
    <property type="component" value="Unassembled WGS sequence"/>
</dbReference>
<keyword evidence="2" id="KW-0732">Signal</keyword>
<organism evidence="3 4">
    <name type="scientific">Ditylenchus destructor</name>
    <dbReference type="NCBI Taxonomy" id="166010"/>
    <lineage>
        <taxon>Eukaryota</taxon>
        <taxon>Metazoa</taxon>
        <taxon>Ecdysozoa</taxon>
        <taxon>Nematoda</taxon>
        <taxon>Chromadorea</taxon>
        <taxon>Rhabditida</taxon>
        <taxon>Tylenchina</taxon>
        <taxon>Tylenchomorpha</taxon>
        <taxon>Sphaerularioidea</taxon>
        <taxon>Anguinidae</taxon>
        <taxon>Anguininae</taxon>
        <taxon>Ditylenchus</taxon>
    </lineage>
</organism>
<feature type="signal peptide" evidence="2">
    <location>
        <begin position="1"/>
        <end position="21"/>
    </location>
</feature>
<sequence>MIFNYIIFVQLILYALDVTDGIIASLQEDPKDISNSNDDRPSLEVGNDRTKRCILTNFLSQLLGLGGGAGTGVPPINVGSTGVSGLGLASGSGLGLAGGSGFGLAGGSAIGFSRGSDLGIPPINVDGSGLGRANNFESGGGGRAMFFGERFRESSHRKKQWRGHRVEDAYDESGSGTD</sequence>
<reference evidence="3" key="1">
    <citation type="submission" date="2022-01" db="EMBL/GenBank/DDBJ databases">
        <title>Genome Sequence Resource for Two Populations of Ditylenchus destructor, the Migratory Endoparasitic Phytonematode.</title>
        <authorList>
            <person name="Zhang H."/>
            <person name="Lin R."/>
            <person name="Xie B."/>
        </authorList>
    </citation>
    <scope>NUCLEOTIDE SEQUENCE</scope>
    <source>
        <strain evidence="3">BazhouSP</strain>
    </source>
</reference>
<name>A0AAD4MT89_9BILA</name>
<evidence type="ECO:0000256" key="2">
    <source>
        <dbReference type="SAM" id="SignalP"/>
    </source>
</evidence>
<proteinExistence type="predicted"/>
<gene>
    <name evidence="3" type="ORF">DdX_16406</name>
</gene>
<evidence type="ECO:0000313" key="4">
    <source>
        <dbReference type="Proteomes" id="UP001201812"/>
    </source>
</evidence>
<feature type="region of interest" description="Disordered" evidence="1">
    <location>
        <begin position="156"/>
        <end position="178"/>
    </location>
</feature>
<dbReference type="EMBL" id="JAKKPZ010000130">
    <property type="protein sequence ID" value="KAI1700967.1"/>
    <property type="molecule type" value="Genomic_DNA"/>
</dbReference>
<evidence type="ECO:0000256" key="1">
    <source>
        <dbReference type="SAM" id="MobiDB-lite"/>
    </source>
</evidence>
<dbReference type="AlphaFoldDB" id="A0AAD4MT89"/>
<keyword evidence="4" id="KW-1185">Reference proteome</keyword>